<dbReference type="Proteomes" id="UP000280066">
    <property type="component" value="Unassembled WGS sequence"/>
</dbReference>
<keyword evidence="2" id="KW-0238">DNA-binding</keyword>
<accession>A0A428JCI5</accession>
<evidence type="ECO:0000256" key="3">
    <source>
        <dbReference type="ARBA" id="ARBA00023172"/>
    </source>
</evidence>
<name>A0A428JCI5_9BACT</name>
<evidence type="ECO:0008006" key="6">
    <source>
        <dbReference type="Google" id="ProtNLM"/>
    </source>
</evidence>
<dbReference type="GO" id="GO:0015074">
    <property type="term" value="P:DNA integration"/>
    <property type="evidence" value="ECO:0007669"/>
    <property type="project" value="InterPro"/>
</dbReference>
<comment type="caution">
    <text evidence="4">The sequence shown here is derived from an EMBL/GenBank/DDBJ whole genome shotgun (WGS) entry which is preliminary data.</text>
</comment>
<sequence length="437" mass="49236">MPVSSTFHNKLTIRAYLRRPNADGYYHVRLIARFHGDEFSISPGILILPKQKVGRKLVQLWEPKTRRVTDAHPNAAAINAELLKCETDITEAFHALAGPLGKQQVTSDAMWKKMLAKDAAPVVVVEPVQLTVLEHYAQWAAENEGILSTSYLKQAKYLSGQLHDWKPKLPVGELLTEKMVRAWQQHLVREEAADGSIANSFKWLRTLAGRIGVNPKLPWLKYKEVNAAQLDLTRDELHALLRADLGADERLQQERDRWMMQLLTGRRYSDLTVLRPEQLTELTIEDGSRVPALRHHQQKVTTEVLLPLPPLAIRIGERWNWQLPAMGNRQRNVLLKQVAKAAGITRLFNDAKISGGKVTDNYRPAWEIIGTHTARHTAGSLLLEVSGGDESLAAYVLGHVQGTTTGIYAKDKARRIAPLLLQAWQKVLGEFYDTDLV</sequence>
<dbReference type="PANTHER" id="PTHR30349:SF41">
    <property type="entry name" value="INTEGRASE_RECOMBINASE PROTEIN MJ0367-RELATED"/>
    <property type="match status" value="1"/>
</dbReference>
<evidence type="ECO:0000256" key="1">
    <source>
        <dbReference type="ARBA" id="ARBA00008857"/>
    </source>
</evidence>
<dbReference type="GO" id="GO:0003677">
    <property type="term" value="F:DNA binding"/>
    <property type="evidence" value="ECO:0007669"/>
    <property type="project" value="UniProtKB-KW"/>
</dbReference>
<keyword evidence="3" id="KW-0233">DNA recombination</keyword>
<protein>
    <recommendedName>
        <fullName evidence="6">Tyr recombinase domain-containing protein</fullName>
    </recommendedName>
</protein>
<dbReference type="AlphaFoldDB" id="A0A428JCI5"/>
<dbReference type="SUPFAM" id="SSF56349">
    <property type="entry name" value="DNA breaking-rejoining enzymes"/>
    <property type="match status" value="1"/>
</dbReference>
<evidence type="ECO:0000313" key="5">
    <source>
        <dbReference type="Proteomes" id="UP000280066"/>
    </source>
</evidence>
<dbReference type="EMBL" id="RWIS01000011">
    <property type="protein sequence ID" value="RSK29833.1"/>
    <property type="molecule type" value="Genomic_DNA"/>
</dbReference>
<organism evidence="4 5">
    <name type="scientific">Hymenobacter metallilatus</name>
    <dbReference type="NCBI Taxonomy" id="2493666"/>
    <lineage>
        <taxon>Bacteria</taxon>
        <taxon>Pseudomonadati</taxon>
        <taxon>Bacteroidota</taxon>
        <taxon>Cytophagia</taxon>
        <taxon>Cytophagales</taxon>
        <taxon>Hymenobacteraceae</taxon>
        <taxon>Hymenobacter</taxon>
    </lineage>
</organism>
<evidence type="ECO:0000313" key="4">
    <source>
        <dbReference type="EMBL" id="RSK29833.1"/>
    </source>
</evidence>
<dbReference type="GO" id="GO:0006310">
    <property type="term" value="P:DNA recombination"/>
    <property type="evidence" value="ECO:0007669"/>
    <property type="project" value="UniProtKB-KW"/>
</dbReference>
<comment type="similarity">
    <text evidence="1">Belongs to the 'phage' integrase family.</text>
</comment>
<dbReference type="OrthoDB" id="892893at2"/>
<reference evidence="4 5" key="1">
    <citation type="submission" date="2018-12" db="EMBL/GenBank/DDBJ databases">
        <authorList>
            <person name="Feng G."/>
            <person name="Zhu H."/>
        </authorList>
    </citation>
    <scope>NUCLEOTIDE SEQUENCE [LARGE SCALE GENOMIC DNA]</scope>
    <source>
        <strain evidence="4 5">9PBR-2</strain>
    </source>
</reference>
<dbReference type="InterPro" id="IPR011010">
    <property type="entry name" value="DNA_brk_join_enz"/>
</dbReference>
<gene>
    <name evidence="4" type="ORF">EI290_15980</name>
</gene>
<dbReference type="RefSeq" id="WP_125432435.1">
    <property type="nucleotide sequence ID" value="NZ_RWIS01000011.1"/>
</dbReference>
<proteinExistence type="inferred from homology"/>
<dbReference type="Gene3D" id="1.10.443.10">
    <property type="entry name" value="Intergrase catalytic core"/>
    <property type="match status" value="1"/>
</dbReference>
<dbReference type="InterPro" id="IPR013762">
    <property type="entry name" value="Integrase-like_cat_sf"/>
</dbReference>
<dbReference type="InterPro" id="IPR050090">
    <property type="entry name" value="Tyrosine_recombinase_XerCD"/>
</dbReference>
<dbReference type="PANTHER" id="PTHR30349">
    <property type="entry name" value="PHAGE INTEGRASE-RELATED"/>
    <property type="match status" value="1"/>
</dbReference>
<evidence type="ECO:0000256" key="2">
    <source>
        <dbReference type="ARBA" id="ARBA00023125"/>
    </source>
</evidence>
<keyword evidence="5" id="KW-1185">Reference proteome</keyword>